<organism evidence="1 2">
    <name type="scientific">Candidatus Pullilachnospira stercoravium</name>
    <dbReference type="NCBI Taxonomy" id="2840913"/>
    <lineage>
        <taxon>Bacteria</taxon>
        <taxon>Bacillati</taxon>
        <taxon>Bacillota</taxon>
        <taxon>Clostridia</taxon>
        <taxon>Lachnospirales</taxon>
        <taxon>Lachnospiraceae</taxon>
        <taxon>Lachnospiraceae incertae sedis</taxon>
        <taxon>Candidatus Pullilachnospira</taxon>
    </lineage>
</organism>
<reference evidence="1" key="2">
    <citation type="journal article" date="2021" name="PeerJ">
        <title>Extensive microbial diversity within the chicken gut microbiome revealed by metagenomics and culture.</title>
        <authorList>
            <person name="Gilroy R."/>
            <person name="Ravi A."/>
            <person name="Getino M."/>
            <person name="Pursley I."/>
            <person name="Horton D.L."/>
            <person name="Alikhan N.F."/>
            <person name="Baker D."/>
            <person name="Gharbi K."/>
            <person name="Hall N."/>
            <person name="Watson M."/>
            <person name="Adriaenssens E.M."/>
            <person name="Foster-Nyarko E."/>
            <person name="Jarju S."/>
            <person name="Secka A."/>
            <person name="Antonio M."/>
            <person name="Oren A."/>
            <person name="Chaudhuri R.R."/>
            <person name="La Ragione R."/>
            <person name="Hildebrand F."/>
            <person name="Pallen M.J."/>
        </authorList>
    </citation>
    <scope>NUCLEOTIDE SEQUENCE</scope>
    <source>
        <strain evidence="1">ChiBcec2-4451</strain>
    </source>
</reference>
<protein>
    <submittedName>
        <fullName evidence="1">HPr family phosphocarrier protein</fullName>
    </submittedName>
</protein>
<comment type="caution">
    <text evidence="1">The sequence shown here is derived from an EMBL/GenBank/DDBJ whole genome shotgun (WGS) entry which is preliminary data.</text>
</comment>
<dbReference type="InterPro" id="IPR035895">
    <property type="entry name" value="HPr-like_sf"/>
</dbReference>
<dbReference type="SUPFAM" id="SSF55594">
    <property type="entry name" value="HPr-like"/>
    <property type="match status" value="1"/>
</dbReference>
<dbReference type="Proteomes" id="UP000886723">
    <property type="component" value="Unassembled WGS sequence"/>
</dbReference>
<dbReference type="Gene3D" id="3.30.1340.10">
    <property type="entry name" value="HPr-like"/>
    <property type="match status" value="1"/>
</dbReference>
<accession>A0A9D1NV97</accession>
<sequence>MSKYTVSKIKLNATKEVEEFVSAAGKCDFDIDIFYNRMIIDAKSILGILSMDLNNVLTVHCYGEDPEFSNTLRKFAVA</sequence>
<reference evidence="1" key="1">
    <citation type="submission" date="2020-10" db="EMBL/GenBank/DDBJ databases">
        <authorList>
            <person name="Gilroy R."/>
        </authorList>
    </citation>
    <scope>NUCLEOTIDE SEQUENCE</scope>
    <source>
        <strain evidence="1">ChiBcec2-4451</strain>
    </source>
</reference>
<evidence type="ECO:0000313" key="1">
    <source>
        <dbReference type="EMBL" id="HIV12873.1"/>
    </source>
</evidence>
<evidence type="ECO:0000313" key="2">
    <source>
        <dbReference type="Proteomes" id="UP000886723"/>
    </source>
</evidence>
<dbReference type="EMBL" id="DVON01000156">
    <property type="protein sequence ID" value="HIV12873.1"/>
    <property type="molecule type" value="Genomic_DNA"/>
</dbReference>
<dbReference type="AlphaFoldDB" id="A0A9D1NV97"/>
<gene>
    <name evidence="1" type="ORF">IAA63_07010</name>
</gene>
<proteinExistence type="predicted"/>
<name>A0A9D1NV97_9FIRM</name>